<dbReference type="PROSITE" id="PS00356">
    <property type="entry name" value="HTH_LACI_1"/>
    <property type="match status" value="1"/>
</dbReference>
<dbReference type="GO" id="GO:0000976">
    <property type="term" value="F:transcription cis-regulatory region binding"/>
    <property type="evidence" value="ECO:0007669"/>
    <property type="project" value="TreeGrafter"/>
</dbReference>
<dbReference type="GO" id="GO:0003700">
    <property type="term" value="F:DNA-binding transcription factor activity"/>
    <property type="evidence" value="ECO:0007669"/>
    <property type="project" value="TreeGrafter"/>
</dbReference>
<dbReference type="Gene3D" id="3.40.50.2300">
    <property type="match status" value="2"/>
</dbReference>
<dbReference type="Pfam" id="PF00356">
    <property type="entry name" value="LacI"/>
    <property type="match status" value="1"/>
</dbReference>
<dbReference type="PANTHER" id="PTHR30146:SF109">
    <property type="entry name" value="HTH-TYPE TRANSCRIPTIONAL REGULATOR GALS"/>
    <property type="match status" value="1"/>
</dbReference>
<dbReference type="Gene3D" id="1.10.260.40">
    <property type="entry name" value="lambda repressor-like DNA-binding domains"/>
    <property type="match status" value="1"/>
</dbReference>
<dbReference type="PANTHER" id="PTHR30146">
    <property type="entry name" value="LACI-RELATED TRANSCRIPTIONAL REPRESSOR"/>
    <property type="match status" value="1"/>
</dbReference>
<comment type="caution">
    <text evidence="5">The sequence shown here is derived from an EMBL/GenBank/DDBJ whole genome shotgun (WGS) entry which is preliminary data.</text>
</comment>
<dbReference type="AlphaFoldDB" id="A0A5C8PB84"/>
<dbReference type="EMBL" id="VDUZ01000053">
    <property type="protein sequence ID" value="TXL70816.1"/>
    <property type="molecule type" value="Genomic_DNA"/>
</dbReference>
<accession>A0A5C8PB84</accession>
<evidence type="ECO:0000313" key="6">
    <source>
        <dbReference type="Proteomes" id="UP000321638"/>
    </source>
</evidence>
<name>A0A5C8PB84_9HYPH</name>
<dbReference type="Proteomes" id="UP000321638">
    <property type="component" value="Unassembled WGS sequence"/>
</dbReference>
<evidence type="ECO:0000256" key="3">
    <source>
        <dbReference type="ARBA" id="ARBA00023163"/>
    </source>
</evidence>
<dbReference type="InterPro" id="IPR028082">
    <property type="entry name" value="Peripla_BP_I"/>
</dbReference>
<feature type="domain" description="HTH lacI-type" evidence="4">
    <location>
        <begin position="13"/>
        <end position="68"/>
    </location>
</feature>
<gene>
    <name evidence="5" type="ORF">FHP25_32995</name>
</gene>
<dbReference type="SUPFAM" id="SSF53822">
    <property type="entry name" value="Periplasmic binding protein-like I"/>
    <property type="match status" value="1"/>
</dbReference>
<dbReference type="RefSeq" id="WP_147851264.1">
    <property type="nucleotide sequence ID" value="NZ_DATAJT010000123.1"/>
</dbReference>
<dbReference type="InterPro" id="IPR046335">
    <property type="entry name" value="LacI/GalR-like_sensor"/>
</dbReference>
<reference evidence="5 6" key="1">
    <citation type="submission" date="2019-06" db="EMBL/GenBank/DDBJ databases">
        <title>New taxonomy in bacterial strain CC-CFT640, isolated from vineyard.</title>
        <authorList>
            <person name="Lin S.-Y."/>
            <person name="Tsai C.-F."/>
            <person name="Young C.-C."/>
        </authorList>
    </citation>
    <scope>NUCLEOTIDE SEQUENCE [LARGE SCALE GENOMIC DNA]</scope>
    <source>
        <strain evidence="5 6">CC-CFT640</strain>
    </source>
</reference>
<evidence type="ECO:0000256" key="1">
    <source>
        <dbReference type="ARBA" id="ARBA00023015"/>
    </source>
</evidence>
<keyword evidence="3" id="KW-0804">Transcription</keyword>
<protein>
    <submittedName>
        <fullName evidence="5">LacI family transcriptional regulator</fullName>
    </submittedName>
</protein>
<dbReference type="CDD" id="cd06267">
    <property type="entry name" value="PBP1_LacI_sugar_binding-like"/>
    <property type="match status" value="1"/>
</dbReference>
<dbReference type="InterPro" id="IPR010982">
    <property type="entry name" value="Lambda_DNA-bd_dom_sf"/>
</dbReference>
<evidence type="ECO:0000256" key="2">
    <source>
        <dbReference type="ARBA" id="ARBA00023125"/>
    </source>
</evidence>
<keyword evidence="2" id="KW-0238">DNA-binding</keyword>
<keyword evidence="6" id="KW-1185">Reference proteome</keyword>
<dbReference type="Pfam" id="PF13377">
    <property type="entry name" value="Peripla_BP_3"/>
    <property type="match status" value="1"/>
</dbReference>
<dbReference type="PROSITE" id="PS50932">
    <property type="entry name" value="HTH_LACI_2"/>
    <property type="match status" value="1"/>
</dbReference>
<dbReference type="InterPro" id="IPR000843">
    <property type="entry name" value="HTH_LacI"/>
</dbReference>
<dbReference type="SUPFAM" id="SSF47413">
    <property type="entry name" value="lambda repressor-like DNA-binding domains"/>
    <property type="match status" value="1"/>
</dbReference>
<keyword evidence="1" id="KW-0805">Transcription regulation</keyword>
<proteinExistence type="predicted"/>
<organism evidence="5 6">
    <name type="scientific">Vineibacter terrae</name>
    <dbReference type="NCBI Taxonomy" id="2586908"/>
    <lineage>
        <taxon>Bacteria</taxon>
        <taxon>Pseudomonadati</taxon>
        <taxon>Pseudomonadota</taxon>
        <taxon>Alphaproteobacteria</taxon>
        <taxon>Hyphomicrobiales</taxon>
        <taxon>Vineibacter</taxon>
    </lineage>
</organism>
<dbReference type="OrthoDB" id="9772505at2"/>
<evidence type="ECO:0000313" key="5">
    <source>
        <dbReference type="EMBL" id="TXL70816.1"/>
    </source>
</evidence>
<dbReference type="CDD" id="cd01392">
    <property type="entry name" value="HTH_LacI"/>
    <property type="match status" value="1"/>
</dbReference>
<dbReference type="SMART" id="SM00354">
    <property type="entry name" value="HTH_LACI"/>
    <property type="match status" value="1"/>
</dbReference>
<evidence type="ECO:0000259" key="4">
    <source>
        <dbReference type="PROSITE" id="PS50932"/>
    </source>
</evidence>
<sequence length="353" mass="38344">MASRSRSNPNRRITIRDVAAAAGVTPMTVSNVLNRRAGEVGRETQDRVIEVCRQLGYKPHASARRLRTDRRMAVGLVIVDPSPNYLSDPFIAALFAGLTDCLGPQGYSLVLHGSHPDGVGAIPLLQQIETDALCAVLSGSLRQRRAFMRRLAEARQPLVLLQEEHSELVGGLAGDDVCTVVQDDRGGGVAIAQHLLTGSCQHIVMLVPEIEWSAMVRREAGLRAVLSRARPRRTLRILPCGDEGYVATQAALAAYVARHGLPDTVVGGNDQMAIAAMKFFQARGLVVPRDIRVTGFNGFEVWRYSSPELTTVFSPAYDMGRNAGQAILARLQNGRFPFREQVLSVTLQANGSS</sequence>